<keyword evidence="4" id="KW-0472">Membrane</keyword>
<dbReference type="InterPro" id="IPR039910">
    <property type="entry name" value="D15-like"/>
</dbReference>
<dbReference type="PANTHER" id="PTHR12815">
    <property type="entry name" value="SORTING AND ASSEMBLY MACHINERY SAMM50 PROTEIN FAMILY MEMBER"/>
    <property type="match status" value="1"/>
</dbReference>
<keyword evidence="3 6" id="KW-0732">Signal</keyword>
<evidence type="ECO:0000256" key="6">
    <source>
        <dbReference type="SAM" id="SignalP"/>
    </source>
</evidence>
<evidence type="ECO:0000313" key="10">
    <source>
        <dbReference type="Proteomes" id="UP001267426"/>
    </source>
</evidence>
<organism evidence="9 10">
    <name type="scientific">Rubrivirga litoralis</name>
    <dbReference type="NCBI Taxonomy" id="3075598"/>
    <lineage>
        <taxon>Bacteria</taxon>
        <taxon>Pseudomonadati</taxon>
        <taxon>Rhodothermota</taxon>
        <taxon>Rhodothermia</taxon>
        <taxon>Rhodothermales</taxon>
        <taxon>Rubricoccaceae</taxon>
        <taxon>Rubrivirga</taxon>
    </lineage>
</organism>
<dbReference type="RefSeq" id="WP_311663124.1">
    <property type="nucleotide sequence ID" value="NZ_JAVRHT010000017.1"/>
</dbReference>
<dbReference type="PANTHER" id="PTHR12815:SF47">
    <property type="entry name" value="TRANSLOCATION AND ASSEMBLY MODULE SUBUNIT TAMA"/>
    <property type="match status" value="1"/>
</dbReference>
<evidence type="ECO:0000256" key="2">
    <source>
        <dbReference type="ARBA" id="ARBA00022692"/>
    </source>
</evidence>
<evidence type="ECO:0000313" key="9">
    <source>
        <dbReference type="EMBL" id="MDT0631780.1"/>
    </source>
</evidence>
<evidence type="ECO:0000256" key="5">
    <source>
        <dbReference type="ARBA" id="ARBA00023237"/>
    </source>
</evidence>
<evidence type="ECO:0000259" key="8">
    <source>
        <dbReference type="Pfam" id="PF07244"/>
    </source>
</evidence>
<dbReference type="Proteomes" id="UP001267426">
    <property type="component" value="Unassembled WGS sequence"/>
</dbReference>
<evidence type="ECO:0000256" key="3">
    <source>
        <dbReference type="ARBA" id="ARBA00022729"/>
    </source>
</evidence>
<keyword evidence="2" id="KW-0812">Transmembrane</keyword>
<dbReference type="Gene3D" id="2.40.160.50">
    <property type="entry name" value="membrane protein fhac: a member of the omp85/tpsb transporter family"/>
    <property type="match status" value="1"/>
</dbReference>
<evidence type="ECO:0000259" key="7">
    <source>
        <dbReference type="Pfam" id="PF01103"/>
    </source>
</evidence>
<feature type="domain" description="POTRA" evidence="8">
    <location>
        <begin position="35"/>
        <end position="135"/>
    </location>
</feature>
<sequence length="772" mass="81865">MPAVRPALLLLALAALAPATVRAQAPLSLVNDRTTVSSISFDGLGPLLEDNVREVIATTEPQVSVIGKITGFAASLLGRGDENVYPFSPVELAKDAVRVRRYYAESGFPRASVGYDVQLDTSDNAVDVTFLIERGPPLVLDEVTFAGPGQTPVTAQLPPSLHDDWEDYTQSIRLRSGTRLDQSSLADLQRQTTSWFANRGYAFAYAGAERFADSTGLRADVRVKVDAGPRARIGDVRLEPIGGPLSVSDRVVLRELPFQPGDLYDASELIEGQRQIFGLGLFQLALVNLAEGQPRDSTVDVVVQVRQGDVRSVTGYAGYATEGGVTGRGQFTHRNFFGGARTLTPALVWRTGLGGETVGANPATAISDFQATLTLQQPYVFDRRLSATVSGLYRRRNDRIERSNQVEASTALLFTRNTLQTASLTATVNSRTLLNSRVNGLGLLSEDVLVSDSTSLMSRVASLELGGTYGVVDDPLAPRRGFVLRPSAAVAGGPVGGLSFGRGRLTATALYPFNDRVGLVARATGGVLAPYSGTDIGGIRDYLLLRDRLFYAGGTNDVRGWGEGLLGPKVFDFDLARIDSAEIAATYTGVGGRGKASASVQLNLPLPVGPQWGANVFVDAGRVFAPAGALDGLFTPAAFYDPGEPVPSGVPGALDDVLALYRDEGGVRVGAGAGLQYLTPVGFVSVALGVKLNPSYFDRRPAESGPALLLAAGLAGLSPDDLDTDAGLAEAQRVFDQNGFTNASDEPFDVEEALSPSFFSRLQFHLSLGQTF</sequence>
<dbReference type="Pfam" id="PF07244">
    <property type="entry name" value="POTRA"/>
    <property type="match status" value="2"/>
</dbReference>
<dbReference type="EMBL" id="JAVRHT010000017">
    <property type="protein sequence ID" value="MDT0631780.1"/>
    <property type="molecule type" value="Genomic_DNA"/>
</dbReference>
<feature type="chain" id="PRO_5045843330" evidence="6">
    <location>
        <begin position="24"/>
        <end position="772"/>
    </location>
</feature>
<name>A0ABU3BR70_9BACT</name>
<evidence type="ECO:0000256" key="4">
    <source>
        <dbReference type="ARBA" id="ARBA00023136"/>
    </source>
</evidence>
<protein>
    <submittedName>
        <fullName evidence="9">BamA/TamA family outer membrane protein</fullName>
    </submittedName>
</protein>
<accession>A0ABU3BR70</accession>
<keyword evidence="10" id="KW-1185">Reference proteome</keyword>
<dbReference type="InterPro" id="IPR000184">
    <property type="entry name" value="Bac_surfAg_D15"/>
</dbReference>
<reference evidence="9 10" key="1">
    <citation type="submission" date="2023-09" db="EMBL/GenBank/DDBJ databases">
        <authorList>
            <person name="Rey-Velasco X."/>
        </authorList>
    </citation>
    <scope>NUCLEOTIDE SEQUENCE [LARGE SCALE GENOMIC DNA]</scope>
    <source>
        <strain evidence="9 10">F394</strain>
    </source>
</reference>
<dbReference type="Pfam" id="PF01103">
    <property type="entry name" value="Omp85"/>
    <property type="match status" value="1"/>
</dbReference>
<comment type="subcellular location">
    <subcellularLocation>
        <location evidence="1">Membrane</location>
    </subcellularLocation>
</comment>
<feature type="domain" description="POTRA" evidence="8">
    <location>
        <begin position="233"/>
        <end position="308"/>
    </location>
</feature>
<dbReference type="InterPro" id="IPR010827">
    <property type="entry name" value="BamA/TamA_POTRA"/>
</dbReference>
<dbReference type="Gene3D" id="3.10.20.310">
    <property type="entry name" value="membrane protein fhac"/>
    <property type="match status" value="2"/>
</dbReference>
<feature type="signal peptide" evidence="6">
    <location>
        <begin position="1"/>
        <end position="23"/>
    </location>
</feature>
<evidence type="ECO:0000256" key="1">
    <source>
        <dbReference type="ARBA" id="ARBA00004370"/>
    </source>
</evidence>
<gene>
    <name evidence="9" type="ORF">RM540_08490</name>
</gene>
<feature type="domain" description="Bacterial surface antigen (D15)" evidence="7">
    <location>
        <begin position="358"/>
        <end position="694"/>
    </location>
</feature>
<comment type="caution">
    <text evidence="9">The sequence shown here is derived from an EMBL/GenBank/DDBJ whole genome shotgun (WGS) entry which is preliminary data.</text>
</comment>
<keyword evidence="5" id="KW-0998">Cell outer membrane</keyword>
<proteinExistence type="predicted"/>